<keyword evidence="1" id="KW-0175">Coiled coil</keyword>
<name>A0AA44CL86_YERMO</name>
<protein>
    <submittedName>
        <fullName evidence="2">Tail assembly chaperone</fullName>
    </submittedName>
</protein>
<sequence>MNYIYSAFSNSFYPLSIKELYVSAGTWPKDGIEVSDEIFNKFGQPPTGKVRIAGPDGLPAWADIPPLTAAQLAEIKAINIAQAKADKTKLISDASDKIETLKDRIEAGQDKAAELKLWKAYRIELDDMDVSTAPDIKRPVAPE</sequence>
<organism evidence="2 3">
    <name type="scientific">Yersinia mollaretii</name>
    <dbReference type="NCBI Taxonomy" id="33060"/>
    <lineage>
        <taxon>Bacteria</taxon>
        <taxon>Pseudomonadati</taxon>
        <taxon>Pseudomonadota</taxon>
        <taxon>Gammaproteobacteria</taxon>
        <taxon>Enterobacterales</taxon>
        <taxon>Yersiniaceae</taxon>
        <taxon>Yersinia</taxon>
    </lineage>
</organism>
<reference evidence="2" key="1">
    <citation type="submission" date="2020-03" db="EMBL/GenBank/DDBJ databases">
        <authorList>
            <person name="Kislichkina A."/>
            <person name="Dentovskaya S."/>
            <person name="Shaikhutdinov R."/>
            <person name="Ivanov S."/>
            <person name="Sizova A."/>
            <person name="Solomentsev V."/>
            <person name="Bogun A."/>
        </authorList>
    </citation>
    <scope>NUCLEOTIDE SEQUENCE</scope>
    <source>
        <strain evidence="2">SCPM-O-B-7610</strain>
    </source>
</reference>
<accession>A0AA44CL86</accession>
<dbReference type="Proteomes" id="UP000712947">
    <property type="component" value="Unassembled WGS sequence"/>
</dbReference>
<dbReference type="InterPro" id="IPR003458">
    <property type="entry name" value="Phage_T4_Gp38_tail_assem"/>
</dbReference>
<proteinExistence type="predicted"/>
<feature type="coiled-coil region" evidence="1">
    <location>
        <begin position="84"/>
        <end position="111"/>
    </location>
</feature>
<dbReference type="EMBL" id="JAASAI010000007">
    <property type="protein sequence ID" value="NIL22689.1"/>
    <property type="molecule type" value="Genomic_DNA"/>
</dbReference>
<dbReference type="RefSeq" id="WP_054878529.1">
    <property type="nucleotide sequence ID" value="NZ_CAWMPT010000004.1"/>
</dbReference>
<evidence type="ECO:0000256" key="1">
    <source>
        <dbReference type="SAM" id="Coils"/>
    </source>
</evidence>
<gene>
    <name evidence="2" type="ORF">HB991_09195</name>
</gene>
<dbReference type="Pfam" id="PF02413">
    <property type="entry name" value="Caudo_TAP"/>
    <property type="match status" value="1"/>
</dbReference>
<evidence type="ECO:0000313" key="2">
    <source>
        <dbReference type="EMBL" id="NIL22689.1"/>
    </source>
</evidence>
<dbReference type="AlphaFoldDB" id="A0AA44CL86"/>
<comment type="caution">
    <text evidence="2">The sequence shown here is derived from an EMBL/GenBank/DDBJ whole genome shotgun (WGS) entry which is preliminary data.</text>
</comment>
<evidence type="ECO:0000313" key="3">
    <source>
        <dbReference type="Proteomes" id="UP000712947"/>
    </source>
</evidence>